<reference evidence="2" key="2">
    <citation type="journal article" date="2020" name="Microorganisms">
        <title>Osmotic Adaptation and Compatible Solute Biosynthesis of Phototrophic Bacteria as Revealed from Genome Analyses.</title>
        <authorList>
            <person name="Imhoff J.F."/>
            <person name="Rahn T."/>
            <person name="Kunzel S."/>
            <person name="Keller A."/>
            <person name="Neulinger S.C."/>
        </authorList>
    </citation>
    <scope>NUCLEOTIDE SEQUENCE</scope>
    <source>
        <strain evidence="2">DSM 4395</strain>
    </source>
</reference>
<feature type="region of interest" description="Disordered" evidence="1">
    <location>
        <begin position="304"/>
        <end position="325"/>
    </location>
</feature>
<name>A0AAJ0UCZ0_HALSE</name>
<dbReference type="Proteomes" id="UP001296967">
    <property type="component" value="Unassembled WGS sequence"/>
</dbReference>
<dbReference type="RefSeq" id="WP_201243488.1">
    <property type="nucleotide sequence ID" value="NZ_NHSF01000010.1"/>
</dbReference>
<sequence length="393" mass="42601">MELASEDKLRLNVLLANQPQAIRIDESRLIVYGLSQRGEAKVVLNPSGAADAYLRAVKELISGHILGSPGGYPVYLRRWTRMGQMRDQSLEQLLMLGESEAVVAVVGSPGLTPELARRAWWAMEDAENARRMLANPTIAASDMGPMLAAYLVEYLPFETEHEKMMESVRLVLQPGLLSEETILDLWRKSARKQAYLVGFLRARPDDLPDQPKPRADAEAIAEALADELRAGNAIAGLLVRVTSAGGQGFMKTLSAVLAKPPNQEVVSASFDLLRGYFSVLRPEGDPNLTIDALLADGQAFAGFDGPLTPPEGAPADSISRDPVSDSVSPSVRRILKQLPEATPDLAAMRVLSGTGYGLIRPLLPDPATLGSLMRRKLTPVTEPLQARIARLLS</sequence>
<protein>
    <submittedName>
        <fullName evidence="2">Sulfur reduction protein DsrS</fullName>
    </submittedName>
</protein>
<evidence type="ECO:0000313" key="3">
    <source>
        <dbReference type="Proteomes" id="UP001296967"/>
    </source>
</evidence>
<evidence type="ECO:0000313" key="2">
    <source>
        <dbReference type="EMBL" id="MBK5929224.1"/>
    </source>
</evidence>
<proteinExistence type="predicted"/>
<dbReference type="EMBL" id="NHSF01000010">
    <property type="protein sequence ID" value="MBK5929224.1"/>
    <property type="molecule type" value="Genomic_DNA"/>
</dbReference>
<organism evidence="2 3">
    <name type="scientific">Halochromatium salexigens</name>
    <name type="common">Chromatium salexigens</name>
    <dbReference type="NCBI Taxonomy" id="49447"/>
    <lineage>
        <taxon>Bacteria</taxon>
        <taxon>Pseudomonadati</taxon>
        <taxon>Pseudomonadota</taxon>
        <taxon>Gammaproteobacteria</taxon>
        <taxon>Chromatiales</taxon>
        <taxon>Chromatiaceae</taxon>
        <taxon>Halochromatium</taxon>
    </lineage>
</organism>
<comment type="caution">
    <text evidence="2">The sequence shown here is derived from an EMBL/GenBank/DDBJ whole genome shotgun (WGS) entry which is preliminary data.</text>
</comment>
<gene>
    <name evidence="2" type="ORF">CCR82_01405</name>
</gene>
<evidence type="ECO:0000256" key="1">
    <source>
        <dbReference type="SAM" id="MobiDB-lite"/>
    </source>
</evidence>
<accession>A0AAJ0UCZ0</accession>
<reference evidence="2" key="1">
    <citation type="submission" date="2017-05" db="EMBL/GenBank/DDBJ databases">
        <authorList>
            <person name="Imhoff J.F."/>
            <person name="Rahn T."/>
            <person name="Kuenzel S."/>
            <person name="Neulinger S.C."/>
        </authorList>
    </citation>
    <scope>NUCLEOTIDE SEQUENCE</scope>
    <source>
        <strain evidence="2">DSM 4395</strain>
    </source>
</reference>
<keyword evidence="3" id="KW-1185">Reference proteome</keyword>
<dbReference type="AlphaFoldDB" id="A0AAJ0UCZ0"/>